<dbReference type="Proteomes" id="UP001140234">
    <property type="component" value="Unassembled WGS sequence"/>
</dbReference>
<comment type="caution">
    <text evidence="1">The sequence shown here is derived from an EMBL/GenBank/DDBJ whole genome shotgun (WGS) entry which is preliminary data.</text>
</comment>
<organism evidence="1 2">
    <name type="scientific">Coemansia nantahalensis</name>
    <dbReference type="NCBI Taxonomy" id="2789366"/>
    <lineage>
        <taxon>Eukaryota</taxon>
        <taxon>Fungi</taxon>
        <taxon>Fungi incertae sedis</taxon>
        <taxon>Zoopagomycota</taxon>
        <taxon>Kickxellomycotina</taxon>
        <taxon>Kickxellomycetes</taxon>
        <taxon>Kickxellales</taxon>
        <taxon>Kickxellaceae</taxon>
        <taxon>Coemansia</taxon>
    </lineage>
</organism>
<accession>A0ACC1JLC1</accession>
<evidence type="ECO:0000313" key="1">
    <source>
        <dbReference type="EMBL" id="KAJ2762208.1"/>
    </source>
</evidence>
<reference evidence="1" key="1">
    <citation type="submission" date="2022-07" db="EMBL/GenBank/DDBJ databases">
        <title>Phylogenomic reconstructions and comparative analyses of Kickxellomycotina fungi.</title>
        <authorList>
            <person name="Reynolds N.K."/>
            <person name="Stajich J.E."/>
            <person name="Barry K."/>
            <person name="Grigoriev I.V."/>
            <person name="Crous P."/>
            <person name="Smith M.E."/>
        </authorList>
    </citation>
    <scope>NUCLEOTIDE SEQUENCE</scope>
    <source>
        <strain evidence="1">CBS 109366</strain>
    </source>
</reference>
<feature type="non-terminal residue" evidence="1">
    <location>
        <position position="400"/>
    </location>
</feature>
<gene>
    <name evidence="1" type="ORF">IWQ57_005851</name>
</gene>
<proteinExistence type="predicted"/>
<sequence length="400" mass="43479">MRAGLSRIAIRVATAGSADVDLGGAAGTASSSANGSRMFESGEAMASSVLDGESDPNGLQGLRAERRKQVKFVDEFGFMHFEDSGAQEAEQAKHYDAWRARGGGSAAKAPRPRLDLRAGSGAKWNALLESFDASALRASGKVKRLVQAGVSPAARARFYYVLSGAAALERPGEYARLTGLPALAIYDVIERDVARCYPDHVMFADASGAGQRQLRRILRAYAQYNQDIGYCQGMGRLVGLFLISGLAEEQAFWVLAATIRNAIPRYYEPDLGGLREHTAVFEVLLHERSPRLAGHLAEQGCDALMYATPWFMTVFTLSLPWPAALRVWDWFMFRGPKVLFRVALGIADLASAYLLEACPTIAELLGFLLHLPPALVDADVVIAAAARVKVSERHIERLIH</sequence>
<keyword evidence="2" id="KW-1185">Reference proteome</keyword>
<evidence type="ECO:0000313" key="2">
    <source>
        <dbReference type="Proteomes" id="UP001140234"/>
    </source>
</evidence>
<dbReference type="EMBL" id="JANBUJ010003030">
    <property type="protein sequence ID" value="KAJ2762208.1"/>
    <property type="molecule type" value="Genomic_DNA"/>
</dbReference>
<protein>
    <submittedName>
        <fullName evidence="1">Uncharacterized protein</fullName>
    </submittedName>
</protein>
<name>A0ACC1JLC1_9FUNG</name>